<keyword evidence="2" id="KW-1185">Reference proteome</keyword>
<dbReference type="EMBL" id="JAEAGR010000007">
    <property type="protein sequence ID" value="MBH1940904.1"/>
    <property type="molecule type" value="Genomic_DNA"/>
</dbReference>
<proteinExistence type="predicted"/>
<accession>A0A8J7H2C7</accession>
<reference evidence="1" key="1">
    <citation type="submission" date="2020-12" db="EMBL/GenBank/DDBJ databases">
        <title>M. sibirica DSM 26468T genome.</title>
        <authorList>
            <person name="Thieme N."/>
            <person name="Rettenmaier R."/>
            <person name="Zverlov V."/>
            <person name="Liebl W."/>
        </authorList>
    </citation>
    <scope>NUCLEOTIDE SEQUENCE</scope>
    <source>
        <strain evidence="1">DSM 26468</strain>
    </source>
</reference>
<evidence type="ECO:0000313" key="2">
    <source>
        <dbReference type="Proteomes" id="UP000623269"/>
    </source>
</evidence>
<dbReference type="AlphaFoldDB" id="A0A8J7H2C7"/>
<gene>
    <name evidence="1" type="ORF">I5677_08380</name>
</gene>
<dbReference type="RefSeq" id="WP_197661128.1">
    <property type="nucleotide sequence ID" value="NZ_JAEAGR010000007.1"/>
</dbReference>
<organism evidence="1 2">
    <name type="scientific">Mobilitalea sibirica</name>
    <dbReference type="NCBI Taxonomy" id="1462919"/>
    <lineage>
        <taxon>Bacteria</taxon>
        <taxon>Bacillati</taxon>
        <taxon>Bacillota</taxon>
        <taxon>Clostridia</taxon>
        <taxon>Lachnospirales</taxon>
        <taxon>Lachnospiraceae</taxon>
        <taxon>Mobilitalea</taxon>
    </lineage>
</organism>
<name>A0A8J7H2C7_9FIRM</name>
<dbReference type="Proteomes" id="UP000623269">
    <property type="component" value="Unassembled WGS sequence"/>
</dbReference>
<comment type="caution">
    <text evidence="1">The sequence shown here is derived from an EMBL/GenBank/DDBJ whole genome shotgun (WGS) entry which is preliminary data.</text>
</comment>
<evidence type="ECO:0000313" key="1">
    <source>
        <dbReference type="EMBL" id="MBH1940904.1"/>
    </source>
</evidence>
<protein>
    <submittedName>
        <fullName evidence="1">Uncharacterized protein</fullName>
    </submittedName>
</protein>
<sequence>MLIERCNRYGTENIAYRTALYELNGDTFYCGFTLYCYGGTWEIGDLSCDLVAVDTTTVTIPCKEEEYLKQIGEE</sequence>